<protein>
    <submittedName>
        <fullName evidence="1">Uncharacterized protein</fullName>
    </submittedName>
</protein>
<keyword evidence="2" id="KW-1185">Reference proteome</keyword>
<proteinExistence type="predicted"/>
<gene>
    <name evidence="1" type="ORF">ISP15_04680</name>
</gene>
<dbReference type="EMBL" id="JADIKJ010000003">
    <property type="protein sequence ID" value="MFK2899623.1"/>
    <property type="molecule type" value="Genomic_DNA"/>
</dbReference>
<evidence type="ECO:0000313" key="2">
    <source>
        <dbReference type="Proteomes" id="UP001620461"/>
    </source>
</evidence>
<sequence length="68" mass="7114">MNTTIPLETSEVAALEHVAEGLAASMPDDVAERLFGMGLIQKADARAGNGETWQLTSAGLAVIRSSDQ</sequence>
<evidence type="ECO:0000313" key="1">
    <source>
        <dbReference type="EMBL" id="MFK2899623.1"/>
    </source>
</evidence>
<comment type="caution">
    <text evidence="1">The sequence shown here is derived from an EMBL/GenBank/DDBJ whole genome shotgun (WGS) entry which is preliminary data.</text>
</comment>
<name>A0ABW8JEX8_9GAMM</name>
<reference evidence="1 2" key="1">
    <citation type="submission" date="2020-10" db="EMBL/GenBank/DDBJ databases">
        <title>Phylogeny of dyella-like bacteria.</title>
        <authorList>
            <person name="Fu J."/>
        </authorList>
    </citation>
    <scope>NUCLEOTIDE SEQUENCE [LARGE SCALE GENOMIC DNA]</scope>
    <source>
        <strain evidence="1 2">JP1</strain>
    </source>
</reference>
<accession>A0ABW8JEX8</accession>
<organism evidence="1 2">
    <name type="scientific">Dyella jejuensis</name>
    <dbReference type="NCBI Taxonomy" id="1432009"/>
    <lineage>
        <taxon>Bacteria</taxon>
        <taxon>Pseudomonadati</taxon>
        <taxon>Pseudomonadota</taxon>
        <taxon>Gammaproteobacteria</taxon>
        <taxon>Lysobacterales</taxon>
        <taxon>Rhodanobacteraceae</taxon>
        <taxon>Dyella</taxon>
    </lineage>
</organism>
<dbReference type="Proteomes" id="UP001620461">
    <property type="component" value="Unassembled WGS sequence"/>
</dbReference>
<dbReference type="RefSeq" id="WP_404545616.1">
    <property type="nucleotide sequence ID" value="NZ_JADIKJ010000003.1"/>
</dbReference>